<accession>A0ABW9F7E4</accession>
<reference evidence="1 2" key="1">
    <citation type="journal article" date="2024" name="Front. Microbiol.">
        <title>Pangenomic and biochemical analyses of Helcococcus ovis reveal widespread tetracycline resistance and a novel bacterial species, Helcococcus bovis.</title>
        <authorList>
            <person name="Cunha F."/>
            <person name="Zhai Y."/>
            <person name="Casaro S."/>
            <person name="Jones K.L."/>
            <person name="Hernandez M."/>
            <person name="Bisinotto R.S."/>
            <person name="Kariyawasam S."/>
            <person name="Brown M.B."/>
            <person name="Phillips A."/>
            <person name="Jeong K.C."/>
            <person name="Galvao K.N."/>
        </authorList>
    </citation>
    <scope>NUCLEOTIDE SEQUENCE [LARGE SCALE GENOMIC DNA]</scope>
    <source>
        <strain evidence="1 2">KG197</strain>
    </source>
</reference>
<keyword evidence="2" id="KW-1185">Reference proteome</keyword>
<organism evidence="1 2">
    <name type="scientific">Helcococcus bovis</name>
    <dbReference type="NCBI Taxonomy" id="3153252"/>
    <lineage>
        <taxon>Bacteria</taxon>
        <taxon>Bacillati</taxon>
        <taxon>Bacillota</taxon>
        <taxon>Tissierellia</taxon>
        <taxon>Tissierellales</taxon>
        <taxon>Peptoniphilaceae</taxon>
        <taxon>Helcococcus</taxon>
    </lineage>
</organism>
<evidence type="ECO:0000313" key="2">
    <source>
        <dbReference type="Proteomes" id="UP001629536"/>
    </source>
</evidence>
<name>A0ABW9F7E4_9FIRM</name>
<proteinExistence type="predicted"/>
<evidence type="ECO:0000313" key="1">
    <source>
        <dbReference type="EMBL" id="MFM1525212.1"/>
    </source>
</evidence>
<dbReference type="EMBL" id="JBFNFH010000013">
    <property type="protein sequence ID" value="MFM1525212.1"/>
    <property type="molecule type" value="Genomic_DNA"/>
</dbReference>
<dbReference type="RefSeq" id="WP_408126717.1">
    <property type="nucleotide sequence ID" value="NZ_JBFNFH010000013.1"/>
</dbReference>
<gene>
    <name evidence="1" type="ORF">ABGF40_05935</name>
</gene>
<sequence>MGGEFITKSECARGLGLLGISPGTYIAMAGSYVLAKKLIGYVSNISGIAGKIVGIILSWAAGQVINFGLALARGAINRGVDVYWNWNIFREPIGVGYSVKY</sequence>
<comment type="caution">
    <text evidence="1">The sequence shown here is derived from an EMBL/GenBank/DDBJ whole genome shotgun (WGS) entry which is preliminary data.</text>
</comment>
<dbReference type="Proteomes" id="UP001629536">
    <property type="component" value="Unassembled WGS sequence"/>
</dbReference>
<protein>
    <submittedName>
        <fullName evidence="1">Uncharacterized protein</fullName>
    </submittedName>
</protein>